<dbReference type="PANTHER" id="PTHR31896:SF12">
    <property type="entry name" value="HXXXD-TYPE ACYL-TRANSFERASE FAMILY PROTEIN"/>
    <property type="match status" value="1"/>
</dbReference>
<accession>A0A803LRC2</accession>
<dbReference type="PANTHER" id="PTHR31896">
    <property type="entry name" value="FAMILY REGULATORY PROTEIN, PUTATIVE (AFU_ORTHOLOGUE AFUA_3G14730)-RELATED"/>
    <property type="match status" value="1"/>
</dbReference>
<keyword evidence="3" id="KW-1185">Reference proteome</keyword>
<reference evidence="2" key="1">
    <citation type="journal article" date="2017" name="Nature">
        <title>The genome of Chenopodium quinoa.</title>
        <authorList>
            <person name="Jarvis D.E."/>
            <person name="Ho Y.S."/>
            <person name="Lightfoot D.J."/>
            <person name="Schmoeckel S.M."/>
            <person name="Li B."/>
            <person name="Borm T.J.A."/>
            <person name="Ohyanagi H."/>
            <person name="Mineta K."/>
            <person name="Michell C.T."/>
            <person name="Saber N."/>
            <person name="Kharbatia N.M."/>
            <person name="Rupper R.R."/>
            <person name="Sharp A.R."/>
            <person name="Dally N."/>
            <person name="Boughton B.A."/>
            <person name="Woo Y.H."/>
            <person name="Gao G."/>
            <person name="Schijlen E.G.W.M."/>
            <person name="Guo X."/>
            <person name="Momin A.A."/>
            <person name="Negrao S."/>
            <person name="Al-Babili S."/>
            <person name="Gehring C."/>
            <person name="Roessner U."/>
            <person name="Jung C."/>
            <person name="Murphy K."/>
            <person name="Arold S.T."/>
            <person name="Gojobori T."/>
            <person name="van der Linden C.G."/>
            <person name="van Loo E.N."/>
            <person name="Jellen E.N."/>
            <person name="Maughan P.J."/>
            <person name="Tester M."/>
        </authorList>
    </citation>
    <scope>NUCLEOTIDE SEQUENCE [LARGE SCALE GENOMIC DNA]</scope>
    <source>
        <strain evidence="2">cv. PI 614886</strain>
    </source>
</reference>
<dbReference type="Gene3D" id="3.30.559.10">
    <property type="entry name" value="Chloramphenicol acetyltransferase-like domain"/>
    <property type="match status" value="1"/>
</dbReference>
<organism evidence="2 3">
    <name type="scientific">Chenopodium quinoa</name>
    <name type="common">Quinoa</name>
    <dbReference type="NCBI Taxonomy" id="63459"/>
    <lineage>
        <taxon>Eukaryota</taxon>
        <taxon>Viridiplantae</taxon>
        <taxon>Streptophyta</taxon>
        <taxon>Embryophyta</taxon>
        <taxon>Tracheophyta</taxon>
        <taxon>Spermatophyta</taxon>
        <taxon>Magnoliopsida</taxon>
        <taxon>eudicotyledons</taxon>
        <taxon>Gunneridae</taxon>
        <taxon>Pentapetalae</taxon>
        <taxon>Caryophyllales</taxon>
        <taxon>Chenopodiaceae</taxon>
        <taxon>Chenopodioideae</taxon>
        <taxon>Atripliceae</taxon>
        <taxon>Chenopodium</taxon>
    </lineage>
</organism>
<dbReference type="AlphaFoldDB" id="A0A803LRC2"/>
<protein>
    <recommendedName>
        <fullName evidence="4">BAHD acyltransferase</fullName>
    </recommendedName>
</protein>
<dbReference type="OMA" id="CAHIWIN"/>
<reference evidence="2" key="2">
    <citation type="submission" date="2021-03" db="UniProtKB">
        <authorList>
            <consortium name="EnsemblPlants"/>
        </authorList>
    </citation>
    <scope>IDENTIFICATION</scope>
</reference>
<dbReference type="Pfam" id="PF02458">
    <property type="entry name" value="Transferase"/>
    <property type="match status" value="1"/>
</dbReference>
<proteinExistence type="predicted"/>
<keyword evidence="1" id="KW-0808">Transferase</keyword>
<sequence>MQLLMEPHFGIFGSNELDDFVVRYKPPSELMERMFHFTSESMKSLKAKANKDNVNNDVIISSFQALAALIWRAIVRAYELAPNEVTNCHLAINVRKRLDPPLPDDYFGNALSNIMTSTTAGDLLSQSLGLAGTLLNESIKKYTDGAVVSDDHWAEAPYFIDLSTFSDLRSVRFGSSPRFEIYSNEFKGLGRPVAVRSGNGNKFVGKVNTYPGCEGGGSVDFEICLLPQQMAILESDPEFMDFVSLAI</sequence>
<evidence type="ECO:0000256" key="1">
    <source>
        <dbReference type="ARBA" id="ARBA00022679"/>
    </source>
</evidence>
<evidence type="ECO:0008006" key="4">
    <source>
        <dbReference type="Google" id="ProtNLM"/>
    </source>
</evidence>
<dbReference type="InterPro" id="IPR051283">
    <property type="entry name" value="Sec_Metabolite_Acyltrans"/>
</dbReference>
<evidence type="ECO:0000313" key="2">
    <source>
        <dbReference type="EnsemblPlants" id="AUR62017501-RA:cds"/>
    </source>
</evidence>
<dbReference type="Gramene" id="AUR62017501-RA">
    <property type="protein sequence ID" value="AUR62017501-RA:cds"/>
    <property type="gene ID" value="AUR62017501"/>
</dbReference>
<name>A0A803LRC2_CHEQI</name>
<dbReference type="GO" id="GO:0016740">
    <property type="term" value="F:transferase activity"/>
    <property type="evidence" value="ECO:0007669"/>
    <property type="project" value="UniProtKB-KW"/>
</dbReference>
<dbReference type="InterPro" id="IPR023213">
    <property type="entry name" value="CAT-like_dom_sf"/>
</dbReference>
<dbReference type="Proteomes" id="UP000596660">
    <property type="component" value="Unplaced"/>
</dbReference>
<dbReference type="EnsemblPlants" id="AUR62017501-RA">
    <property type="protein sequence ID" value="AUR62017501-RA:cds"/>
    <property type="gene ID" value="AUR62017501"/>
</dbReference>
<evidence type="ECO:0000313" key="3">
    <source>
        <dbReference type="Proteomes" id="UP000596660"/>
    </source>
</evidence>